<dbReference type="EMBL" id="QZWG01000002">
    <property type="protein sequence ID" value="RZC24064.1"/>
    <property type="molecule type" value="Genomic_DNA"/>
</dbReference>
<proteinExistence type="inferred from homology"/>
<evidence type="ECO:0000313" key="13">
    <source>
        <dbReference type="Proteomes" id="UP000289340"/>
    </source>
</evidence>
<protein>
    <submittedName>
        <fullName evidence="12">Putative lipid phosphate phosphatase 3, chloroplastic</fullName>
    </submittedName>
</protein>
<dbReference type="InterPro" id="IPR000326">
    <property type="entry name" value="PAP2/HPO"/>
</dbReference>
<evidence type="ECO:0000256" key="5">
    <source>
        <dbReference type="ARBA" id="ARBA00022801"/>
    </source>
</evidence>
<evidence type="ECO:0000256" key="2">
    <source>
        <dbReference type="ARBA" id="ARBA00005485"/>
    </source>
</evidence>
<keyword evidence="7 9" id="KW-0175">Coiled coil</keyword>
<comment type="caution">
    <text evidence="12">The sequence shown here is derived from an EMBL/GenBank/DDBJ whole genome shotgun (WGS) entry which is preliminary data.</text>
</comment>
<dbReference type="PANTHER" id="PTHR32054">
    <property type="entry name" value="HEAVY CHAIN, PUTATIVE, EXPRESSED-RELATED-RELATED"/>
    <property type="match status" value="1"/>
</dbReference>
<evidence type="ECO:0000259" key="11">
    <source>
        <dbReference type="SMART" id="SM00014"/>
    </source>
</evidence>
<evidence type="ECO:0000313" key="12">
    <source>
        <dbReference type="EMBL" id="RZC24064.1"/>
    </source>
</evidence>
<sequence>MDGAELGSKRVGSVKAAVNFYDDKPSSRTRELHRARRDIGRYKESKWTAESVTAQAEPELSNAKKTAEHLSSMIEESSYKAKTQMIDVESLEKRGKSQHGAIVVAKRNENYEYAQVMRELEYLKKELFKLKLDVASVMDQKSRAEKEIEASNSKMLSCLTTAEELRREIEEANEEQVLAELARIEASKELADIEAQREKEANQFSFNLEIARRKLKEAIEEIDESKELEMKLAVTISDVDFLQNELKSVKDMNKRVQGDGSVKQLEGIFRKGEESEYSIVLQTITEELEAARKELALVREEGFQFMASMDVIRNELKHVTAETDRLKKKEGKVDSTVQNLNSKILRAKSKLEAVSAAEEKVRSIVMSLSHTLEKLKTETADAKKENEDVSQEVAASKEEIQKVEFEIDMTEERLQGIMQELEVAKASEALALEKLKTLTETTMRERALTTQHSSMITISKFEYEYLTNHAASAQEIADKKVAAAEAWIEALKASEKEILMETKIAQRELKETKLEQEQEVYTKEKMLSRRVVSSSEEFDNWPRKREKSSSKNFQRAMSRKSIKLNGTITPARGAKFQKTASPAARHISPFTIKKRKKFSPATLVNKCLRPVVRADVDGLYKSRRLGISSVTGAHYSSINFPLIDTKNEEEFRTREVQLGSHTVSSHGYAVARTHKHDWLILLLLVLIVIGLYVIHPFHRFVGKDMMTDLKYPLKSNTVPVWAVPIYAGLLPIVIFVVVYIQRRDVYDLHHAVLLGRPRPDFFWRCFPDGKDVYDKWGDVICHGDKKVIKEGYKSFPSGHTSWSFAGLGFLSLYLSGKIKAFDRKGHVAKLCIVFMPLLFASLIGISRVDDYWHHWQDVFAGGLLGLTVATFCYLQFFPPPYHSEGWGPYAYFRMLEESRGMTQVPTVQNSGQELLAEAQVESQEEQGLHGCMGLTLSRDHNATFDDVESGRG</sequence>
<dbReference type="FunFam" id="1.20.144.10:FF:000001">
    <property type="entry name" value="Lipid phosphate phosphatase 2"/>
    <property type="match status" value="1"/>
</dbReference>
<dbReference type="GO" id="GO:0016020">
    <property type="term" value="C:membrane"/>
    <property type="evidence" value="ECO:0007669"/>
    <property type="project" value="UniProtKB-SubCell"/>
</dbReference>
<dbReference type="PANTHER" id="PTHR32054:SF2">
    <property type="entry name" value="PROTEIN PLASTID MOVEMENT IMPAIRED 2"/>
    <property type="match status" value="1"/>
</dbReference>
<organism evidence="12 13">
    <name type="scientific">Glycine soja</name>
    <name type="common">Wild soybean</name>
    <dbReference type="NCBI Taxonomy" id="3848"/>
    <lineage>
        <taxon>Eukaryota</taxon>
        <taxon>Viridiplantae</taxon>
        <taxon>Streptophyta</taxon>
        <taxon>Embryophyta</taxon>
        <taxon>Tracheophyta</taxon>
        <taxon>Spermatophyta</taxon>
        <taxon>Magnoliopsida</taxon>
        <taxon>eudicotyledons</taxon>
        <taxon>Gunneridae</taxon>
        <taxon>Pentapetalae</taxon>
        <taxon>rosids</taxon>
        <taxon>fabids</taxon>
        <taxon>Fabales</taxon>
        <taxon>Fabaceae</taxon>
        <taxon>Papilionoideae</taxon>
        <taxon>50 kb inversion clade</taxon>
        <taxon>NPAAA clade</taxon>
        <taxon>indigoferoid/millettioid clade</taxon>
        <taxon>Phaseoleae</taxon>
        <taxon>Glycine</taxon>
        <taxon>Glycine subgen. Soja</taxon>
    </lineage>
</organism>
<gene>
    <name evidence="12" type="ORF">D0Y65_003386</name>
</gene>
<feature type="transmembrane region" description="Helical" evidence="10">
    <location>
        <begin position="827"/>
        <end position="846"/>
    </location>
</feature>
<feature type="transmembrane region" description="Helical" evidence="10">
    <location>
        <begin position="799"/>
        <end position="815"/>
    </location>
</feature>
<name>A0A445LLL1_GLYSO</name>
<keyword evidence="8 10" id="KW-0472">Membrane</keyword>
<dbReference type="Gene3D" id="1.20.144.10">
    <property type="entry name" value="Phosphatidic acid phosphatase type 2/haloperoxidase"/>
    <property type="match status" value="1"/>
</dbReference>
<dbReference type="GO" id="GO:0009904">
    <property type="term" value="P:chloroplast accumulation movement"/>
    <property type="evidence" value="ECO:0007669"/>
    <property type="project" value="TreeGrafter"/>
</dbReference>
<evidence type="ECO:0000256" key="7">
    <source>
        <dbReference type="ARBA" id="ARBA00023054"/>
    </source>
</evidence>
<dbReference type="GO" id="GO:0008195">
    <property type="term" value="F:phosphatidate phosphatase activity"/>
    <property type="evidence" value="ECO:0007669"/>
    <property type="project" value="UniProtKB-ARBA"/>
</dbReference>
<accession>A0A445LLL1</accession>
<dbReference type="SUPFAM" id="SSF48317">
    <property type="entry name" value="Acid phosphatase/Vanadium-dependent haloperoxidase"/>
    <property type="match status" value="1"/>
</dbReference>
<evidence type="ECO:0000256" key="6">
    <source>
        <dbReference type="ARBA" id="ARBA00022989"/>
    </source>
</evidence>
<evidence type="ECO:0000256" key="9">
    <source>
        <dbReference type="SAM" id="Coils"/>
    </source>
</evidence>
<keyword evidence="5" id="KW-0378">Hydrolase</keyword>
<reference evidence="12 13" key="1">
    <citation type="submission" date="2018-09" db="EMBL/GenBank/DDBJ databases">
        <title>A high-quality reference genome of wild soybean provides a powerful tool to mine soybean genomes.</title>
        <authorList>
            <person name="Xie M."/>
            <person name="Chung C.Y.L."/>
            <person name="Li M.-W."/>
            <person name="Wong F.-L."/>
            <person name="Chan T.-F."/>
            <person name="Lam H.-M."/>
        </authorList>
    </citation>
    <scope>NUCLEOTIDE SEQUENCE [LARGE SCALE GENOMIC DNA]</scope>
    <source>
        <strain evidence="13">cv. W05</strain>
        <tissue evidence="12">Hypocotyl of etiolated seedlings</tissue>
    </source>
</reference>
<feature type="transmembrane region" description="Helical" evidence="10">
    <location>
        <begin position="858"/>
        <end position="876"/>
    </location>
</feature>
<comment type="subcellular location">
    <subcellularLocation>
        <location evidence="1">Membrane</location>
        <topology evidence="1">Multi-pass membrane protein</topology>
    </subcellularLocation>
</comment>
<comment type="similarity">
    <text evidence="2">Belongs to the WEB family.</text>
</comment>
<dbReference type="Pfam" id="PF01569">
    <property type="entry name" value="PAP2"/>
    <property type="match status" value="1"/>
</dbReference>
<keyword evidence="13" id="KW-1185">Reference proteome</keyword>
<dbReference type="InterPro" id="IPR036938">
    <property type="entry name" value="PAP2/HPO_sf"/>
</dbReference>
<dbReference type="Pfam" id="PF05701">
    <property type="entry name" value="WEMBL"/>
    <property type="match status" value="1"/>
</dbReference>
<feature type="coiled-coil region" evidence="9">
    <location>
        <begin position="134"/>
        <end position="427"/>
    </location>
</feature>
<evidence type="ECO:0000256" key="8">
    <source>
        <dbReference type="ARBA" id="ARBA00023136"/>
    </source>
</evidence>
<evidence type="ECO:0000256" key="10">
    <source>
        <dbReference type="SAM" id="Phobius"/>
    </source>
</evidence>
<feature type="transmembrane region" description="Helical" evidence="10">
    <location>
        <begin position="678"/>
        <end position="697"/>
    </location>
</feature>
<keyword evidence="6 10" id="KW-1133">Transmembrane helix</keyword>
<feature type="domain" description="Phosphatidic acid phosphatase type 2/haloperoxidase" evidence="11">
    <location>
        <begin position="729"/>
        <end position="873"/>
    </location>
</feature>
<evidence type="ECO:0000256" key="1">
    <source>
        <dbReference type="ARBA" id="ARBA00004141"/>
    </source>
</evidence>
<dbReference type="SMART" id="SM00014">
    <property type="entry name" value="acidPPc"/>
    <property type="match status" value="1"/>
</dbReference>
<dbReference type="GO" id="GO:0009903">
    <property type="term" value="P:chloroplast avoidance movement"/>
    <property type="evidence" value="ECO:0007669"/>
    <property type="project" value="TreeGrafter"/>
</dbReference>
<dbReference type="InterPro" id="IPR008545">
    <property type="entry name" value="Web"/>
</dbReference>
<evidence type="ECO:0000256" key="4">
    <source>
        <dbReference type="ARBA" id="ARBA00022692"/>
    </source>
</evidence>
<comment type="similarity">
    <text evidence="3">Belongs to the PA-phosphatase related phosphoesterase family.</text>
</comment>
<feature type="transmembrane region" description="Helical" evidence="10">
    <location>
        <begin position="718"/>
        <end position="740"/>
    </location>
</feature>
<dbReference type="AlphaFoldDB" id="A0A445LLL1"/>
<evidence type="ECO:0000256" key="3">
    <source>
        <dbReference type="ARBA" id="ARBA00008816"/>
    </source>
</evidence>
<keyword evidence="4 10" id="KW-0812">Transmembrane</keyword>
<dbReference type="GO" id="GO:0005829">
    <property type="term" value="C:cytosol"/>
    <property type="evidence" value="ECO:0007669"/>
    <property type="project" value="TreeGrafter"/>
</dbReference>
<dbReference type="Proteomes" id="UP000289340">
    <property type="component" value="Chromosome 2"/>
</dbReference>
<dbReference type="CDD" id="cd03390">
    <property type="entry name" value="PAP2_containing_1_like"/>
    <property type="match status" value="1"/>
</dbReference>